<evidence type="ECO:0000313" key="3">
    <source>
        <dbReference type="EMBL" id="RNI36574.1"/>
    </source>
</evidence>
<reference evidence="3 4" key="1">
    <citation type="submission" date="2018-11" db="EMBL/GenBank/DDBJ databases">
        <title>Draft genome sequence of Ferruginibacter sp. BO-59.</title>
        <authorList>
            <person name="Im W.T."/>
        </authorList>
    </citation>
    <scope>NUCLEOTIDE SEQUENCE [LARGE SCALE GENOMIC DNA]</scope>
    <source>
        <strain evidence="3 4">BO-59</strain>
    </source>
</reference>
<dbReference type="Gene3D" id="3.10.290.30">
    <property type="entry name" value="MM3350-like"/>
    <property type="match status" value="1"/>
</dbReference>
<dbReference type="RefSeq" id="WP_123120492.1">
    <property type="nucleotide sequence ID" value="NZ_RJJR01000007.1"/>
</dbReference>
<dbReference type="OrthoDB" id="666725at2"/>
<dbReference type="SUPFAM" id="SSF159941">
    <property type="entry name" value="MM3350-like"/>
    <property type="match status" value="1"/>
</dbReference>
<protein>
    <recommendedName>
        <fullName evidence="2">Plasmid pRiA4b Orf3-like domain-containing protein</fullName>
    </recommendedName>
</protein>
<organism evidence="3 4">
    <name type="scientific">Hanamia caeni</name>
    <dbReference type="NCBI Taxonomy" id="2294116"/>
    <lineage>
        <taxon>Bacteria</taxon>
        <taxon>Pseudomonadati</taxon>
        <taxon>Bacteroidota</taxon>
        <taxon>Chitinophagia</taxon>
        <taxon>Chitinophagales</taxon>
        <taxon>Chitinophagaceae</taxon>
        <taxon>Hanamia</taxon>
    </lineage>
</organism>
<keyword evidence="4" id="KW-1185">Reference proteome</keyword>
<feature type="domain" description="Plasmid pRiA4b Orf3-like" evidence="2">
    <location>
        <begin position="12"/>
        <end position="135"/>
    </location>
</feature>
<feature type="region of interest" description="Disordered" evidence="1">
    <location>
        <begin position="161"/>
        <end position="194"/>
    </location>
</feature>
<sequence>MAILKFRIYWEEDESIYRDLMIKHSQTFLDLHNCILKCFEFDNKHHATFYRSNDHWQRGKEITLEKYDKPYKAEPLLMKDTVISHEIHEPNQKFIYVYDFHKYWTFLVELINVNKDEGLKSEYPVCSRSEGIAPSQYGTKGLINEKLSEIEEKYDLNTAVLADSYSEEGESNDATDNGEEEEEEQVDDAENDDL</sequence>
<proteinExistence type="predicted"/>
<evidence type="ECO:0000259" key="2">
    <source>
        <dbReference type="Pfam" id="PF07929"/>
    </source>
</evidence>
<accession>A0A3M9NFL2</accession>
<dbReference type="EMBL" id="RJJR01000007">
    <property type="protein sequence ID" value="RNI36574.1"/>
    <property type="molecule type" value="Genomic_DNA"/>
</dbReference>
<dbReference type="AlphaFoldDB" id="A0A3M9NFL2"/>
<comment type="caution">
    <text evidence="3">The sequence shown here is derived from an EMBL/GenBank/DDBJ whole genome shotgun (WGS) entry which is preliminary data.</text>
</comment>
<gene>
    <name evidence="3" type="ORF">EFY79_09605</name>
</gene>
<dbReference type="InterPro" id="IPR012912">
    <property type="entry name" value="Plasmid_pRiA4b_Orf3-like"/>
</dbReference>
<evidence type="ECO:0000313" key="4">
    <source>
        <dbReference type="Proteomes" id="UP000267223"/>
    </source>
</evidence>
<feature type="compositionally biased region" description="Acidic residues" evidence="1">
    <location>
        <begin position="165"/>
        <end position="194"/>
    </location>
</feature>
<evidence type="ECO:0000256" key="1">
    <source>
        <dbReference type="SAM" id="MobiDB-lite"/>
    </source>
</evidence>
<name>A0A3M9NFL2_9BACT</name>
<dbReference type="Proteomes" id="UP000267223">
    <property type="component" value="Unassembled WGS sequence"/>
</dbReference>
<dbReference type="Pfam" id="PF07929">
    <property type="entry name" value="PRiA4_ORF3"/>
    <property type="match status" value="1"/>
</dbReference>
<dbReference type="InterPro" id="IPR024047">
    <property type="entry name" value="MM3350-like_sf"/>
</dbReference>